<protein>
    <submittedName>
        <fullName evidence="5">Sporulation initiation phosphotransferase B (Spo0B)</fullName>
    </submittedName>
</protein>
<dbReference type="Gene3D" id="1.10.287.130">
    <property type="match status" value="1"/>
</dbReference>
<evidence type="ECO:0000313" key="5">
    <source>
        <dbReference type="EMBL" id="AOM82471.1"/>
    </source>
</evidence>
<dbReference type="InterPro" id="IPR016122">
    <property type="entry name" value="SpoOB_C"/>
</dbReference>
<dbReference type="RefSeq" id="WP_069364558.1">
    <property type="nucleotide sequence ID" value="NZ_CP012502.1"/>
</dbReference>
<evidence type="ECO:0000256" key="1">
    <source>
        <dbReference type="ARBA" id="ARBA00022553"/>
    </source>
</evidence>
<name>A0A1D7QTY4_9BACI</name>
<dbReference type="Pfam" id="PF14689">
    <property type="entry name" value="SPOB_a"/>
    <property type="match status" value="1"/>
</dbReference>
<dbReference type="InterPro" id="IPR016120">
    <property type="entry name" value="Sig_transdc_His_kin_SpoOB"/>
</dbReference>
<feature type="domain" description="Sporulation initiation phosphotransferase B C-terminal" evidence="4">
    <location>
        <begin position="59"/>
        <end position="171"/>
    </location>
</feature>
<evidence type="ECO:0000259" key="4">
    <source>
        <dbReference type="SMART" id="SM01317"/>
    </source>
</evidence>
<keyword evidence="2 5" id="KW-0808">Transferase</keyword>
<evidence type="ECO:0000256" key="2">
    <source>
        <dbReference type="ARBA" id="ARBA00022679"/>
    </source>
</evidence>
<dbReference type="InterPro" id="IPR037100">
    <property type="entry name" value="Spo0B_C_sf"/>
</dbReference>
<dbReference type="OrthoDB" id="2375606at2"/>
<keyword evidence="1" id="KW-0597">Phosphoprotein</keyword>
<reference evidence="5 6" key="1">
    <citation type="submission" date="2015-08" db="EMBL/GenBank/DDBJ databases">
        <title>The complete genome sequence of Bacillus beveridgei MLTeJB.</title>
        <authorList>
            <person name="Hanson T.E."/>
            <person name="Mesa C."/>
            <person name="Basesman S.M."/>
            <person name="Oremland R.S."/>
        </authorList>
    </citation>
    <scope>NUCLEOTIDE SEQUENCE [LARGE SCALE GENOMIC DNA]</scope>
    <source>
        <strain evidence="5 6">MLTeJB</strain>
    </source>
</reference>
<dbReference type="SMART" id="SM01317">
    <property type="entry name" value="SPOB_ab"/>
    <property type="match status" value="1"/>
</dbReference>
<accession>A0A1D7QTY4</accession>
<dbReference type="InterPro" id="IPR039506">
    <property type="entry name" value="SPOB_a"/>
</dbReference>
<keyword evidence="6" id="KW-1185">Reference proteome</keyword>
<dbReference type="AlphaFoldDB" id="A0A1D7QTY4"/>
<gene>
    <name evidence="5" type="primary">spo0B</name>
    <name evidence="5" type="ORF">BBEV_1102</name>
</gene>
<proteinExistence type="predicted"/>
<dbReference type="Pfam" id="PF14682">
    <property type="entry name" value="SPOB_ab"/>
    <property type="match status" value="1"/>
</dbReference>
<dbReference type="KEGG" id="bbev:BBEV_1102"/>
<dbReference type="EMBL" id="CP012502">
    <property type="protein sequence ID" value="AOM82471.1"/>
    <property type="molecule type" value="Genomic_DNA"/>
</dbReference>
<organism evidence="5 6">
    <name type="scientific">Salisediminibacterium beveridgei</name>
    <dbReference type="NCBI Taxonomy" id="632773"/>
    <lineage>
        <taxon>Bacteria</taxon>
        <taxon>Bacillati</taxon>
        <taxon>Bacillota</taxon>
        <taxon>Bacilli</taxon>
        <taxon>Bacillales</taxon>
        <taxon>Bacillaceae</taxon>
        <taxon>Salisediminibacterium</taxon>
    </lineage>
</organism>
<dbReference type="STRING" id="632773.BBEV_1102"/>
<dbReference type="SUPFAM" id="SSF55890">
    <property type="entry name" value="Sporulation response regulatory protein Spo0B"/>
    <property type="match status" value="1"/>
</dbReference>
<sequence length="176" mass="20186">MNKSLNKVEILSHSRHDWLNQIQLIDGYLSLGHTDKAKQVIQRVVAQSLNESELMKMKAPSFIEDVLTFNWYDHAFTLSFEAIVEQDWSSVDGLLSDCLRSLADILDAHSETGSEQDMAMMIQDGDQKQVTFHFQGKLQLHDTFLNDISAFTAKFSPYVEGWHHSEEECVFVLKPH</sequence>
<evidence type="ECO:0000313" key="6">
    <source>
        <dbReference type="Proteomes" id="UP000094463"/>
    </source>
</evidence>
<dbReference type="GO" id="GO:0000155">
    <property type="term" value="F:phosphorelay sensor kinase activity"/>
    <property type="evidence" value="ECO:0007669"/>
    <property type="project" value="InterPro"/>
</dbReference>
<dbReference type="Gene3D" id="3.30.565.30">
    <property type="entry name" value="Sporulation initiation phosphotransferase B (SpoOB), C-terminal domain"/>
    <property type="match status" value="1"/>
</dbReference>
<keyword evidence="3" id="KW-0418">Kinase</keyword>
<dbReference type="Proteomes" id="UP000094463">
    <property type="component" value="Chromosome"/>
</dbReference>
<evidence type="ECO:0000256" key="3">
    <source>
        <dbReference type="ARBA" id="ARBA00022777"/>
    </source>
</evidence>